<evidence type="ECO:0000256" key="7">
    <source>
        <dbReference type="ARBA" id="ARBA00022605"/>
    </source>
</evidence>
<evidence type="ECO:0000256" key="14">
    <source>
        <dbReference type="ARBA" id="ARBA00025592"/>
    </source>
</evidence>
<dbReference type="InterPro" id="IPR013798">
    <property type="entry name" value="Indole-3-glycerol_P_synth_dom"/>
</dbReference>
<comment type="similarity">
    <text evidence="5">In the N-terminal section; belongs to the TrpC family.</text>
</comment>
<evidence type="ECO:0000256" key="5">
    <source>
        <dbReference type="ARBA" id="ARBA00007902"/>
    </source>
</evidence>
<dbReference type="HAMAP" id="MF_00135">
    <property type="entry name" value="PRAI"/>
    <property type="match status" value="1"/>
</dbReference>
<evidence type="ECO:0000256" key="12">
    <source>
        <dbReference type="ARBA" id="ARBA00023239"/>
    </source>
</evidence>
<evidence type="ECO:0000256" key="8">
    <source>
        <dbReference type="ARBA" id="ARBA00022793"/>
    </source>
</evidence>
<keyword evidence="13" id="KW-0511">Multifunctional enzyme</keyword>
<evidence type="ECO:0000256" key="15">
    <source>
        <dbReference type="HAMAP-Rule" id="MF_00134"/>
    </source>
</evidence>
<dbReference type="Pfam" id="PF00697">
    <property type="entry name" value="PRAI"/>
    <property type="match status" value="1"/>
</dbReference>
<dbReference type="Pfam" id="PF00218">
    <property type="entry name" value="IGPS"/>
    <property type="match status" value="1"/>
</dbReference>
<keyword evidence="11 16" id="KW-0413">Isomerase</keyword>
<comment type="catalytic activity">
    <reaction evidence="1 16">
        <text>N-(5-phospho-beta-D-ribosyl)anthranilate = 1-(2-carboxyphenylamino)-1-deoxy-D-ribulose 5-phosphate</text>
        <dbReference type="Rhea" id="RHEA:21540"/>
        <dbReference type="ChEBI" id="CHEBI:18277"/>
        <dbReference type="ChEBI" id="CHEBI:58613"/>
        <dbReference type="EC" id="5.3.1.24"/>
    </reaction>
</comment>
<evidence type="ECO:0000256" key="11">
    <source>
        <dbReference type="ARBA" id="ARBA00023235"/>
    </source>
</evidence>
<dbReference type="CDD" id="cd00405">
    <property type="entry name" value="PRAI"/>
    <property type="match status" value="1"/>
</dbReference>
<keyword evidence="12 15" id="KW-0456">Lyase</keyword>
<evidence type="ECO:0000259" key="18">
    <source>
        <dbReference type="Pfam" id="PF00697"/>
    </source>
</evidence>
<feature type="domain" description="N-(5'phosphoribosyl) anthranilate isomerase (PRAI)" evidence="18">
    <location>
        <begin position="259"/>
        <end position="464"/>
    </location>
</feature>
<comment type="pathway">
    <text evidence="3 16">Amino-acid biosynthesis; L-tryptophan biosynthesis; L-tryptophan from chorismate: step 3/5.</text>
</comment>
<reference evidence="19 20" key="1">
    <citation type="submission" date="2017-08" db="EMBL/GenBank/DDBJ databases">
        <title>Reclassification of Bisgaard taxon 37 and 44.</title>
        <authorList>
            <person name="Christensen H."/>
        </authorList>
    </citation>
    <scope>NUCLEOTIDE SEQUENCE [LARGE SCALE GENOMIC DNA]</scope>
    <source>
        <strain evidence="19 20">B96_4</strain>
    </source>
</reference>
<evidence type="ECO:0000259" key="17">
    <source>
        <dbReference type="Pfam" id="PF00218"/>
    </source>
</evidence>
<dbReference type="SUPFAM" id="SSF51366">
    <property type="entry name" value="Ribulose-phoshate binding barrel"/>
    <property type="match status" value="2"/>
</dbReference>
<proteinExistence type="inferred from homology"/>
<dbReference type="NCBIfam" id="NF001377">
    <property type="entry name" value="PRK00278.2-4"/>
    <property type="match status" value="1"/>
</dbReference>
<dbReference type="PANTHER" id="PTHR22854">
    <property type="entry name" value="TRYPTOPHAN BIOSYNTHESIS PROTEIN"/>
    <property type="match status" value="1"/>
</dbReference>
<evidence type="ECO:0000256" key="2">
    <source>
        <dbReference type="ARBA" id="ARBA00001633"/>
    </source>
</evidence>
<comment type="caution">
    <text evidence="19">The sequence shown here is derived from an EMBL/GenBank/DDBJ whole genome shotgun (WGS) entry which is preliminary data.</text>
</comment>
<comment type="catalytic activity">
    <reaction evidence="2 15">
        <text>1-(2-carboxyphenylamino)-1-deoxy-D-ribulose 5-phosphate + H(+) = (1S,2R)-1-C-(indol-3-yl)glycerol 3-phosphate + CO2 + H2O</text>
        <dbReference type="Rhea" id="RHEA:23476"/>
        <dbReference type="ChEBI" id="CHEBI:15377"/>
        <dbReference type="ChEBI" id="CHEBI:15378"/>
        <dbReference type="ChEBI" id="CHEBI:16526"/>
        <dbReference type="ChEBI" id="CHEBI:58613"/>
        <dbReference type="ChEBI" id="CHEBI:58866"/>
        <dbReference type="EC" id="4.1.1.48"/>
    </reaction>
</comment>
<keyword evidence="10 15" id="KW-0057">Aromatic amino acid biosynthesis</keyword>
<dbReference type="InterPro" id="IPR011060">
    <property type="entry name" value="RibuloseP-bd_barrel"/>
</dbReference>
<dbReference type="InterPro" id="IPR045186">
    <property type="entry name" value="Indole-3-glycerol_P_synth"/>
</dbReference>
<evidence type="ECO:0000313" key="20">
    <source>
        <dbReference type="Proteomes" id="UP000266258"/>
    </source>
</evidence>
<dbReference type="Gene3D" id="3.20.20.70">
    <property type="entry name" value="Aldolase class I"/>
    <property type="match status" value="2"/>
</dbReference>
<comment type="similarity">
    <text evidence="15">Belongs to the TrpC family.</text>
</comment>
<keyword evidence="8 15" id="KW-0210">Decarboxylase</keyword>
<comment type="similarity">
    <text evidence="16">Belongs to the TrpF family.</text>
</comment>
<dbReference type="GO" id="GO:0004425">
    <property type="term" value="F:indole-3-glycerol-phosphate synthase activity"/>
    <property type="evidence" value="ECO:0007669"/>
    <property type="project" value="UniProtKB-UniRule"/>
</dbReference>
<evidence type="ECO:0000256" key="4">
    <source>
        <dbReference type="ARBA" id="ARBA00004696"/>
    </source>
</evidence>
<keyword evidence="7 15" id="KW-0028">Amino-acid biosynthesis</keyword>
<dbReference type="HAMAP" id="MF_00134_B">
    <property type="entry name" value="IGPS_B"/>
    <property type="match status" value="1"/>
</dbReference>
<dbReference type="PROSITE" id="PS00614">
    <property type="entry name" value="IGPS"/>
    <property type="match status" value="1"/>
</dbReference>
<dbReference type="RefSeq" id="WP_119496369.1">
    <property type="nucleotide sequence ID" value="NZ_NRJH01000007.1"/>
</dbReference>
<dbReference type="EC" id="5.3.1.24" evidence="16"/>
<dbReference type="OrthoDB" id="9804217at2"/>
<evidence type="ECO:0000313" key="19">
    <source>
        <dbReference type="EMBL" id="RIY33862.1"/>
    </source>
</evidence>
<evidence type="ECO:0000256" key="9">
    <source>
        <dbReference type="ARBA" id="ARBA00022822"/>
    </source>
</evidence>
<dbReference type="FunFam" id="3.20.20.70:FF:000024">
    <property type="entry name" value="Indole-3-glycerol phosphate synthase"/>
    <property type="match status" value="1"/>
</dbReference>
<dbReference type="InterPro" id="IPR013785">
    <property type="entry name" value="Aldolase_TIM"/>
</dbReference>
<keyword evidence="20" id="KW-1185">Reference proteome</keyword>
<sequence length="471" mass="52361">MTPTILQKIIADKKIWLAEQERIFPLAKFQAQVQASERNFYQALAPRERPNYILECKKASPSKGLIRPDFNLDAIAQVYKNYAQVISVLTDTKYFQGDFAYVRQVREQVTQPVLCKDFIISPYQVYLARYYGADAILLMLSVLDDQSYSQLAELAHSLNLGILTETSNEQEVERALALGAKVIGINNRNLHDLSVDLERTLTLRKLIPAHIPVISESGIYTHAQVQALQSTASGFLIGSSLMGSDNLDLAVRKIIYGENKVCGLTQAGDVKAAYQAGAVYGGLIFAPHSPRCLTLLDATNLVAQAPLQYVGVFQNQEPKTLVSYAEQLNLTAVQLHGDESLAYIRQLRELLPETCQIWKAISIPVEASEASQGQLRLLLNDYTDLVERFVLDARVKNIQGGTGQSFNWEIIPPEYKDKIMLAGGINSHNLELALQQHCLGLDLNSGVEVKPGVKDHSKLQQVFTQILTYQG</sequence>
<dbReference type="Proteomes" id="UP000266258">
    <property type="component" value="Unassembled WGS sequence"/>
</dbReference>
<dbReference type="CDD" id="cd00331">
    <property type="entry name" value="IGPS"/>
    <property type="match status" value="1"/>
</dbReference>
<dbReference type="EMBL" id="NRJH01000007">
    <property type="protein sequence ID" value="RIY33862.1"/>
    <property type="molecule type" value="Genomic_DNA"/>
</dbReference>
<evidence type="ECO:0000256" key="1">
    <source>
        <dbReference type="ARBA" id="ARBA00001164"/>
    </source>
</evidence>
<organism evidence="19 20">
    <name type="scientific">Psittacicella melopsittaci</name>
    <dbReference type="NCBI Taxonomy" id="2028576"/>
    <lineage>
        <taxon>Bacteria</taxon>
        <taxon>Pseudomonadati</taxon>
        <taxon>Pseudomonadota</taxon>
        <taxon>Gammaproteobacteria</taxon>
        <taxon>Pasteurellales</taxon>
        <taxon>Psittacicellaceae</taxon>
        <taxon>Psittacicella</taxon>
    </lineage>
</organism>
<evidence type="ECO:0000256" key="3">
    <source>
        <dbReference type="ARBA" id="ARBA00004664"/>
    </source>
</evidence>
<protein>
    <recommendedName>
        <fullName evidence="15 16">Multifunctional fusion protein</fullName>
    </recommendedName>
    <domain>
        <recommendedName>
            <fullName evidence="15">Indole-3-glycerol phosphate synthase</fullName>
            <shortName evidence="15">IGPS</shortName>
            <ecNumber evidence="15">4.1.1.48</ecNumber>
        </recommendedName>
    </domain>
    <domain>
        <recommendedName>
            <fullName evidence="16">N-(5'-phosphoribosyl)anthranilate isomerase</fullName>
            <shortName evidence="16">PRAI</shortName>
            <ecNumber evidence="16">5.3.1.24</ecNumber>
        </recommendedName>
    </domain>
</protein>
<dbReference type="UniPathway" id="UPA00035">
    <property type="reaction ID" value="UER00042"/>
</dbReference>
<accession>A0A3A1Y6H0</accession>
<evidence type="ECO:0000256" key="6">
    <source>
        <dbReference type="ARBA" id="ARBA00009847"/>
    </source>
</evidence>
<dbReference type="NCBIfam" id="NF006945">
    <property type="entry name" value="PRK09427.1"/>
    <property type="match status" value="1"/>
</dbReference>
<dbReference type="EC" id="4.1.1.48" evidence="15"/>
<feature type="domain" description="Indole-3-glycerol phosphate synthase" evidence="17">
    <location>
        <begin position="6"/>
        <end position="253"/>
    </location>
</feature>
<name>A0A3A1Y6H0_9GAMM</name>
<dbReference type="AlphaFoldDB" id="A0A3A1Y6H0"/>
<dbReference type="GO" id="GO:0004640">
    <property type="term" value="F:phosphoribosylanthranilate isomerase activity"/>
    <property type="evidence" value="ECO:0007669"/>
    <property type="project" value="UniProtKB-UniRule"/>
</dbReference>
<evidence type="ECO:0000256" key="16">
    <source>
        <dbReference type="HAMAP-Rule" id="MF_00135"/>
    </source>
</evidence>
<dbReference type="InterPro" id="IPR001468">
    <property type="entry name" value="Indole-3-GlycerolPSynthase_CS"/>
</dbReference>
<evidence type="ECO:0000256" key="10">
    <source>
        <dbReference type="ARBA" id="ARBA00023141"/>
    </source>
</evidence>
<dbReference type="PANTHER" id="PTHR22854:SF2">
    <property type="entry name" value="INDOLE-3-GLYCEROL-PHOSPHATE SYNTHASE"/>
    <property type="match status" value="1"/>
</dbReference>
<comment type="function">
    <text evidence="14">Bifunctional enzyme that catalyzes two sequential steps of tryptophan biosynthetic pathway. The first reaction is catalyzed by the isomerase, coded by the TrpF domain; the second reaction is catalyzed by the synthase, coded by the TrpC domain.</text>
</comment>
<dbReference type="GO" id="GO:0000162">
    <property type="term" value="P:L-tryptophan biosynthetic process"/>
    <property type="evidence" value="ECO:0007669"/>
    <property type="project" value="UniProtKB-UniRule"/>
</dbReference>
<evidence type="ECO:0000256" key="13">
    <source>
        <dbReference type="ARBA" id="ARBA00023268"/>
    </source>
</evidence>
<keyword evidence="9 15" id="KW-0822">Tryptophan biosynthesis</keyword>
<comment type="similarity">
    <text evidence="6">In the C-terminal section; belongs to the TrpF family.</text>
</comment>
<dbReference type="InterPro" id="IPR001240">
    <property type="entry name" value="PRAI_dom"/>
</dbReference>
<gene>
    <name evidence="16" type="primary">trpF</name>
    <name evidence="15" type="synonym">trpC</name>
    <name evidence="19" type="ORF">CJP74_00755</name>
</gene>
<comment type="pathway">
    <text evidence="4 15">Amino-acid biosynthesis; L-tryptophan biosynthesis; L-tryptophan from chorismate: step 4/5.</text>
</comment>